<dbReference type="InterPro" id="IPR013216">
    <property type="entry name" value="Methyltransf_11"/>
</dbReference>
<dbReference type="OrthoDB" id="448116at2"/>
<dbReference type="CDD" id="cd02440">
    <property type="entry name" value="AdoMet_MTases"/>
    <property type="match status" value="1"/>
</dbReference>
<dbReference type="SUPFAM" id="SSF53335">
    <property type="entry name" value="S-adenosyl-L-methionine-dependent methyltransferases"/>
    <property type="match status" value="1"/>
</dbReference>
<dbReference type="AlphaFoldDB" id="A0A4Q4ZK22"/>
<feature type="domain" description="Methyltransferase type 11" evidence="1">
    <location>
        <begin position="47"/>
        <end position="138"/>
    </location>
</feature>
<dbReference type="PANTHER" id="PTHR43591:SF24">
    <property type="entry name" value="2-METHOXY-6-POLYPRENYL-1,4-BENZOQUINOL METHYLASE, MITOCHONDRIAL"/>
    <property type="match status" value="1"/>
</dbReference>
<evidence type="ECO:0000259" key="1">
    <source>
        <dbReference type="Pfam" id="PF08241"/>
    </source>
</evidence>
<organism evidence="2 3">
    <name type="scientific">Nocardioides guangzhouensis</name>
    <dbReference type="NCBI Taxonomy" id="2497878"/>
    <lineage>
        <taxon>Bacteria</taxon>
        <taxon>Bacillati</taxon>
        <taxon>Actinomycetota</taxon>
        <taxon>Actinomycetes</taxon>
        <taxon>Propionibacteriales</taxon>
        <taxon>Nocardioidaceae</taxon>
        <taxon>Nocardioides</taxon>
    </lineage>
</organism>
<reference evidence="2 3" key="1">
    <citation type="submission" date="2019-01" db="EMBL/GenBank/DDBJ databases">
        <title>Nocardioides guangzhouensis sp. nov., an actinobacterium isolated from soil.</title>
        <authorList>
            <person name="Fu Y."/>
            <person name="Cai Y."/>
            <person name="Lin Z."/>
            <person name="Chen P."/>
        </authorList>
    </citation>
    <scope>NUCLEOTIDE SEQUENCE [LARGE SCALE GENOMIC DNA]</scope>
    <source>
        <strain evidence="2 3">130</strain>
    </source>
</reference>
<protein>
    <submittedName>
        <fullName evidence="2">Methyltransferase domain-containing protein</fullName>
    </submittedName>
</protein>
<evidence type="ECO:0000313" key="3">
    <source>
        <dbReference type="Proteomes" id="UP000295198"/>
    </source>
</evidence>
<evidence type="ECO:0000313" key="2">
    <source>
        <dbReference type="EMBL" id="RYP88702.1"/>
    </source>
</evidence>
<proteinExistence type="predicted"/>
<name>A0A4Q4ZK22_9ACTN</name>
<accession>A0A4Q4ZK22</accession>
<dbReference type="RefSeq" id="WP_134713592.1">
    <property type="nucleotide sequence ID" value="NZ_SDKM01000002.1"/>
</dbReference>
<dbReference type="Pfam" id="PF08241">
    <property type="entry name" value="Methyltransf_11"/>
    <property type="match status" value="1"/>
</dbReference>
<dbReference type="PANTHER" id="PTHR43591">
    <property type="entry name" value="METHYLTRANSFERASE"/>
    <property type="match status" value="1"/>
</dbReference>
<sequence length="223" mass="22896">MTRVQEAVGWSGVAEAYAATFARLCAGTFDAVLAEAGLPDPSVRRVLDVGAGTGDLAARALALGAEVTAVDPDPEMLALTARAAPAASLVRAGLPALPLPDARHDAVVANFVVNHLPDPRAGLGEMARVATPGGRVVVTIWPCGQNVQSRLWDAVIEASGAVRTPGVGLPPAMDFPRTVDGLAGLLDGAGLVDVRARALRWTHRTEPDALWRGAAVVAAGTRP</sequence>
<dbReference type="Gene3D" id="3.40.50.150">
    <property type="entry name" value="Vaccinia Virus protein VP39"/>
    <property type="match status" value="1"/>
</dbReference>
<dbReference type="GO" id="GO:0008757">
    <property type="term" value="F:S-adenosylmethionine-dependent methyltransferase activity"/>
    <property type="evidence" value="ECO:0007669"/>
    <property type="project" value="InterPro"/>
</dbReference>
<gene>
    <name evidence="2" type="ORF">EKO23_02135</name>
</gene>
<dbReference type="Proteomes" id="UP000295198">
    <property type="component" value="Unassembled WGS sequence"/>
</dbReference>
<comment type="caution">
    <text evidence="2">The sequence shown here is derived from an EMBL/GenBank/DDBJ whole genome shotgun (WGS) entry which is preliminary data.</text>
</comment>
<dbReference type="EMBL" id="SDKM01000002">
    <property type="protein sequence ID" value="RYP88702.1"/>
    <property type="molecule type" value="Genomic_DNA"/>
</dbReference>
<dbReference type="InterPro" id="IPR029063">
    <property type="entry name" value="SAM-dependent_MTases_sf"/>
</dbReference>
<keyword evidence="2" id="KW-0489">Methyltransferase</keyword>
<dbReference type="GO" id="GO:0032259">
    <property type="term" value="P:methylation"/>
    <property type="evidence" value="ECO:0007669"/>
    <property type="project" value="UniProtKB-KW"/>
</dbReference>
<keyword evidence="2" id="KW-0808">Transferase</keyword>
<keyword evidence="3" id="KW-1185">Reference proteome</keyword>